<dbReference type="SMART" id="SM00345">
    <property type="entry name" value="HTH_GNTR"/>
    <property type="match status" value="1"/>
</dbReference>
<dbReference type="InterPro" id="IPR011711">
    <property type="entry name" value="GntR_C"/>
</dbReference>
<keyword evidence="6" id="KW-1185">Reference proteome</keyword>
<dbReference type="Gene3D" id="1.10.10.10">
    <property type="entry name" value="Winged helix-like DNA-binding domain superfamily/Winged helix DNA-binding domain"/>
    <property type="match status" value="1"/>
</dbReference>
<dbReference type="InterPro" id="IPR000524">
    <property type="entry name" value="Tscrpt_reg_HTH_GntR"/>
</dbReference>
<dbReference type="EMBL" id="FNFV01000002">
    <property type="protein sequence ID" value="SDK32167.1"/>
    <property type="molecule type" value="Genomic_DNA"/>
</dbReference>
<dbReference type="PANTHER" id="PTHR43537">
    <property type="entry name" value="TRANSCRIPTIONAL REGULATOR, GNTR FAMILY"/>
    <property type="match status" value="1"/>
</dbReference>
<feature type="domain" description="HTH gntR-type" evidence="4">
    <location>
        <begin position="5"/>
        <end position="72"/>
    </location>
</feature>
<dbReference type="SUPFAM" id="SSF48008">
    <property type="entry name" value="GntR ligand-binding domain-like"/>
    <property type="match status" value="1"/>
</dbReference>
<keyword evidence="2" id="KW-0238">DNA-binding</keyword>
<dbReference type="PANTHER" id="PTHR43537:SF51">
    <property type="entry name" value="HTH-TYPE TRANSCRIPTIONAL REGULATOR LGOR-RELATED"/>
    <property type="match status" value="1"/>
</dbReference>
<evidence type="ECO:0000313" key="6">
    <source>
        <dbReference type="Proteomes" id="UP000199328"/>
    </source>
</evidence>
<protein>
    <submittedName>
        <fullName evidence="5">GntR family transcriptional regulator, vanillate catabolism transcriptional regulator</fullName>
    </submittedName>
</protein>
<accession>A0A1G9AY48</accession>
<dbReference type="InterPro" id="IPR036388">
    <property type="entry name" value="WH-like_DNA-bd_sf"/>
</dbReference>
<evidence type="ECO:0000256" key="1">
    <source>
        <dbReference type="ARBA" id="ARBA00023015"/>
    </source>
</evidence>
<sequence>MGERLSQHERALRELRAMILQGRFEANARLSEPALAEELGISRTPLRQAMARLVEEGLLERLDTGRCRVASFTIEDIFDAIELRGVVEGTAARLAAERGISAAHAREGQEILASLDRAVSAPGGLDFETYVRLNARFHRLIAEMPGSAIIAREVERATRLPLASPSAFLQGQETVPDFAASLRHAQTQHRAIFEAITGREGTRAEALMREHARLARQNLRHVLKAGPSVAGKVPGLALISN</sequence>
<dbReference type="PROSITE" id="PS50949">
    <property type="entry name" value="HTH_GNTR"/>
    <property type="match status" value="1"/>
</dbReference>
<keyword evidence="1" id="KW-0805">Transcription regulation</keyword>
<dbReference type="Pfam" id="PF07729">
    <property type="entry name" value="FCD"/>
    <property type="match status" value="1"/>
</dbReference>
<evidence type="ECO:0000313" key="5">
    <source>
        <dbReference type="EMBL" id="SDK32167.1"/>
    </source>
</evidence>
<proteinExistence type="predicted"/>
<dbReference type="SMART" id="SM00895">
    <property type="entry name" value="FCD"/>
    <property type="match status" value="1"/>
</dbReference>
<dbReference type="GO" id="GO:0003700">
    <property type="term" value="F:DNA-binding transcription factor activity"/>
    <property type="evidence" value="ECO:0007669"/>
    <property type="project" value="InterPro"/>
</dbReference>
<dbReference type="GO" id="GO:0003677">
    <property type="term" value="F:DNA binding"/>
    <property type="evidence" value="ECO:0007669"/>
    <property type="project" value="UniProtKB-KW"/>
</dbReference>
<gene>
    <name evidence="5" type="ORF">SAMN05216257_102320</name>
</gene>
<dbReference type="CDD" id="cd07377">
    <property type="entry name" value="WHTH_GntR"/>
    <property type="match status" value="1"/>
</dbReference>
<keyword evidence="3" id="KW-0804">Transcription</keyword>
<evidence type="ECO:0000256" key="2">
    <source>
        <dbReference type="ARBA" id="ARBA00023125"/>
    </source>
</evidence>
<dbReference type="STRING" id="990712.SAMN05216257_102320"/>
<evidence type="ECO:0000259" key="4">
    <source>
        <dbReference type="PROSITE" id="PS50949"/>
    </source>
</evidence>
<dbReference type="Gene3D" id="1.20.120.530">
    <property type="entry name" value="GntR ligand-binding domain-like"/>
    <property type="match status" value="1"/>
</dbReference>
<name>A0A1G9AY48_9RHOB</name>
<dbReference type="Proteomes" id="UP000199328">
    <property type="component" value="Unassembled WGS sequence"/>
</dbReference>
<dbReference type="OrthoDB" id="7620579at2"/>
<dbReference type="RefSeq" id="WP_092498996.1">
    <property type="nucleotide sequence ID" value="NZ_FNFV01000002.1"/>
</dbReference>
<dbReference type="SUPFAM" id="SSF46785">
    <property type="entry name" value="Winged helix' DNA-binding domain"/>
    <property type="match status" value="1"/>
</dbReference>
<organism evidence="5 6">
    <name type="scientific">Meinhardsimonia xiamenensis</name>
    <dbReference type="NCBI Taxonomy" id="990712"/>
    <lineage>
        <taxon>Bacteria</taxon>
        <taxon>Pseudomonadati</taxon>
        <taxon>Pseudomonadota</taxon>
        <taxon>Alphaproteobacteria</taxon>
        <taxon>Rhodobacterales</taxon>
        <taxon>Paracoccaceae</taxon>
        <taxon>Meinhardsimonia</taxon>
    </lineage>
</organism>
<dbReference type="AlphaFoldDB" id="A0A1G9AY48"/>
<dbReference type="InterPro" id="IPR008920">
    <property type="entry name" value="TF_FadR/GntR_C"/>
</dbReference>
<dbReference type="InterPro" id="IPR036390">
    <property type="entry name" value="WH_DNA-bd_sf"/>
</dbReference>
<reference evidence="6" key="1">
    <citation type="submission" date="2016-10" db="EMBL/GenBank/DDBJ databases">
        <authorList>
            <person name="Varghese N."/>
            <person name="Submissions S."/>
        </authorList>
    </citation>
    <scope>NUCLEOTIDE SEQUENCE [LARGE SCALE GENOMIC DNA]</scope>
    <source>
        <strain evidence="6">CGMCC 1.10789</strain>
    </source>
</reference>
<dbReference type="Pfam" id="PF00392">
    <property type="entry name" value="GntR"/>
    <property type="match status" value="1"/>
</dbReference>
<evidence type="ECO:0000256" key="3">
    <source>
        <dbReference type="ARBA" id="ARBA00023163"/>
    </source>
</evidence>
<dbReference type="PRINTS" id="PR00035">
    <property type="entry name" value="HTHGNTR"/>
</dbReference>